<proteinExistence type="predicted"/>
<name>T0ZAW0_9ZZZZ</name>
<feature type="non-terminal residue" evidence="1">
    <location>
        <position position="1"/>
    </location>
</feature>
<reference evidence="1" key="2">
    <citation type="journal article" date="2014" name="ISME J.">
        <title>Microbial stratification in low pH oxic and suboxic macroscopic growths along an acid mine drainage.</title>
        <authorList>
            <person name="Mendez-Garcia C."/>
            <person name="Mesa V."/>
            <person name="Sprenger R.R."/>
            <person name="Richter M."/>
            <person name="Diez M.S."/>
            <person name="Solano J."/>
            <person name="Bargiela R."/>
            <person name="Golyshina O.V."/>
            <person name="Manteca A."/>
            <person name="Ramos J.L."/>
            <person name="Gallego J.R."/>
            <person name="Llorente I."/>
            <person name="Martins Dos Santos V.A."/>
            <person name="Jensen O.N."/>
            <person name="Pelaez A.I."/>
            <person name="Sanchez J."/>
            <person name="Ferrer M."/>
        </authorList>
    </citation>
    <scope>NUCLEOTIDE SEQUENCE</scope>
</reference>
<gene>
    <name evidence="1" type="ORF">B1B_13212</name>
</gene>
<organism evidence="1">
    <name type="scientific">mine drainage metagenome</name>
    <dbReference type="NCBI Taxonomy" id="410659"/>
    <lineage>
        <taxon>unclassified sequences</taxon>
        <taxon>metagenomes</taxon>
        <taxon>ecological metagenomes</taxon>
    </lineage>
</organism>
<dbReference type="AlphaFoldDB" id="T0ZAW0"/>
<dbReference type="EMBL" id="AUZY01008692">
    <property type="protein sequence ID" value="EQD45106.1"/>
    <property type="molecule type" value="Genomic_DNA"/>
</dbReference>
<evidence type="ECO:0000313" key="1">
    <source>
        <dbReference type="EMBL" id="EQD45106.1"/>
    </source>
</evidence>
<comment type="caution">
    <text evidence="1">The sequence shown here is derived from an EMBL/GenBank/DDBJ whole genome shotgun (WGS) entry which is preliminary data.</text>
</comment>
<reference evidence="1" key="1">
    <citation type="submission" date="2013-08" db="EMBL/GenBank/DDBJ databases">
        <authorList>
            <person name="Mendez C."/>
            <person name="Richter M."/>
            <person name="Ferrer M."/>
            <person name="Sanchez J."/>
        </authorList>
    </citation>
    <scope>NUCLEOTIDE SEQUENCE</scope>
</reference>
<sequence length="43" mass="5006">PCAEQRWRRIRGFHYLAKVITGVRFTDGIEKTEDNLNDSRNAA</sequence>
<accession>T0ZAW0</accession>
<protein>
    <submittedName>
        <fullName evidence="1">Transposase, mutator type</fullName>
    </submittedName>
</protein>